<keyword evidence="5" id="KW-0808">Transferase</keyword>
<evidence type="ECO:0000256" key="1">
    <source>
        <dbReference type="ARBA" id="ARBA00000085"/>
    </source>
</evidence>
<evidence type="ECO:0000256" key="8">
    <source>
        <dbReference type="ARBA" id="ARBA00022777"/>
    </source>
</evidence>
<dbReference type="PANTHER" id="PTHR42878:SF15">
    <property type="entry name" value="BACTERIOPHYTOCHROME"/>
    <property type="match status" value="1"/>
</dbReference>
<keyword evidence="11" id="KW-0902">Two-component regulatory system</keyword>
<feature type="transmembrane region" description="Helical" evidence="14">
    <location>
        <begin position="70"/>
        <end position="94"/>
    </location>
</feature>
<dbReference type="GO" id="GO:0000155">
    <property type="term" value="F:phosphorelay sensor kinase activity"/>
    <property type="evidence" value="ECO:0007669"/>
    <property type="project" value="InterPro"/>
</dbReference>
<organism evidence="16 17">
    <name type="scientific">Pedosphaera parvula (strain Ellin514)</name>
    <dbReference type="NCBI Taxonomy" id="320771"/>
    <lineage>
        <taxon>Bacteria</taxon>
        <taxon>Pseudomonadati</taxon>
        <taxon>Verrucomicrobiota</taxon>
        <taxon>Pedosphaerae</taxon>
        <taxon>Pedosphaerales</taxon>
        <taxon>Pedosphaeraceae</taxon>
        <taxon>Pedosphaera</taxon>
    </lineage>
</organism>
<evidence type="ECO:0000313" key="16">
    <source>
        <dbReference type="EMBL" id="EEF57344.1"/>
    </source>
</evidence>
<evidence type="ECO:0000256" key="10">
    <source>
        <dbReference type="ARBA" id="ARBA00022989"/>
    </source>
</evidence>
<dbReference type="InterPro" id="IPR036890">
    <property type="entry name" value="HATPase_C_sf"/>
</dbReference>
<dbReference type="GO" id="GO:0005524">
    <property type="term" value="F:ATP binding"/>
    <property type="evidence" value="ECO:0007669"/>
    <property type="project" value="UniProtKB-KW"/>
</dbReference>
<dbReference type="InterPro" id="IPR025201">
    <property type="entry name" value="KdpD_TM"/>
</dbReference>
<evidence type="ECO:0000256" key="13">
    <source>
        <dbReference type="SAM" id="MobiDB-lite"/>
    </source>
</evidence>
<dbReference type="InterPro" id="IPR038318">
    <property type="entry name" value="KdpD_sf"/>
</dbReference>
<accession>B9XS48</accession>
<dbReference type="InterPro" id="IPR004358">
    <property type="entry name" value="Sig_transdc_His_kin-like_C"/>
</dbReference>
<name>B9XS48_PEDPL</name>
<dbReference type="GO" id="GO:0000156">
    <property type="term" value="F:phosphorelay response regulator activity"/>
    <property type="evidence" value="ECO:0007669"/>
    <property type="project" value="TreeGrafter"/>
</dbReference>
<dbReference type="STRING" id="320771.Cflav_PD0459"/>
<evidence type="ECO:0000259" key="15">
    <source>
        <dbReference type="PROSITE" id="PS50109"/>
    </source>
</evidence>
<dbReference type="InterPro" id="IPR005467">
    <property type="entry name" value="His_kinase_dom"/>
</dbReference>
<evidence type="ECO:0000256" key="3">
    <source>
        <dbReference type="ARBA" id="ARBA00012438"/>
    </source>
</evidence>
<keyword evidence="9" id="KW-0067">ATP-binding</keyword>
<sequence length="399" mass="44927">MGIEPREFPGRMKSESRNGGLESRPPQTIETVWPRKSRPPWKRFGLALLTTMAALAIDLVLRNFLSESSIALYILAAMLSAWYGGFRAGAVVVVSTDLINLLLFNNPHFSLAVKVHGAERLGVFTSVALLVSWLVDRSKRAEEAFRIINKELEQRVAARTAALEESNKQLEDFSYSLAHDLRGPLRTMAGFAHILAEDHGNELSEGARDCVRKIQLSSQRMGHLMLDLLAYTRLARAEFKPQKVHLGKLIESLLVRMENEITRCHAIVHVRRPLPSVVSDLETLDNALMNLLTNAMKFTSPGETPKVQVWAEERYPGVMRLWVEDNGIGIELQYRERIFGIFERLHDKDTYEGTGIGLALVKKGIERMGGRVGVESIPGQGSRFWIELPTDNCEKQEEE</sequence>
<dbReference type="SUPFAM" id="SSF55874">
    <property type="entry name" value="ATPase domain of HSP90 chaperone/DNA topoisomerase II/histidine kinase"/>
    <property type="match status" value="1"/>
</dbReference>
<evidence type="ECO:0000313" key="17">
    <source>
        <dbReference type="Proteomes" id="UP000003688"/>
    </source>
</evidence>
<keyword evidence="8 16" id="KW-0418">Kinase</keyword>
<evidence type="ECO:0000256" key="11">
    <source>
        <dbReference type="ARBA" id="ARBA00023012"/>
    </source>
</evidence>
<dbReference type="SMART" id="SM00387">
    <property type="entry name" value="HATPase_c"/>
    <property type="match status" value="1"/>
</dbReference>
<reference evidence="16 17" key="1">
    <citation type="journal article" date="2011" name="J. Bacteriol.">
        <title>Genome sequence of 'Pedosphaera parvula' Ellin514, an aerobic Verrucomicrobial isolate from pasture soil.</title>
        <authorList>
            <person name="Kant R."/>
            <person name="van Passel M.W."/>
            <person name="Sangwan P."/>
            <person name="Palva A."/>
            <person name="Lucas S."/>
            <person name="Copeland A."/>
            <person name="Lapidus A."/>
            <person name="Glavina Del Rio T."/>
            <person name="Dalin E."/>
            <person name="Tice H."/>
            <person name="Bruce D."/>
            <person name="Goodwin L."/>
            <person name="Pitluck S."/>
            <person name="Chertkov O."/>
            <person name="Larimer F.W."/>
            <person name="Land M.L."/>
            <person name="Hauser L."/>
            <person name="Brettin T.S."/>
            <person name="Detter J.C."/>
            <person name="Han S."/>
            <person name="de Vos W.M."/>
            <person name="Janssen P.H."/>
            <person name="Smidt H."/>
        </authorList>
    </citation>
    <scope>NUCLEOTIDE SEQUENCE [LARGE SCALE GENOMIC DNA]</scope>
    <source>
        <strain evidence="16 17">Ellin514</strain>
    </source>
</reference>
<gene>
    <name evidence="16" type="ORF">Cflav_PD0459</name>
</gene>
<keyword evidence="17" id="KW-1185">Reference proteome</keyword>
<dbReference type="Pfam" id="PF00512">
    <property type="entry name" value="HisKA"/>
    <property type="match status" value="1"/>
</dbReference>
<comment type="caution">
    <text evidence="16">The sequence shown here is derived from an EMBL/GenBank/DDBJ whole genome shotgun (WGS) entry which is preliminary data.</text>
</comment>
<proteinExistence type="predicted"/>
<dbReference type="SMART" id="SM00388">
    <property type="entry name" value="HisKA"/>
    <property type="match status" value="1"/>
</dbReference>
<dbReference type="SUPFAM" id="SSF47384">
    <property type="entry name" value="Homodimeric domain of signal transducing histidine kinase"/>
    <property type="match status" value="1"/>
</dbReference>
<evidence type="ECO:0000256" key="6">
    <source>
        <dbReference type="ARBA" id="ARBA00022692"/>
    </source>
</evidence>
<dbReference type="CDD" id="cd00082">
    <property type="entry name" value="HisKA"/>
    <property type="match status" value="1"/>
</dbReference>
<dbReference type="Pfam" id="PF02518">
    <property type="entry name" value="HATPase_c"/>
    <property type="match status" value="1"/>
</dbReference>
<dbReference type="EC" id="2.7.13.3" evidence="3"/>
<feature type="region of interest" description="Disordered" evidence="13">
    <location>
        <begin position="1"/>
        <end position="28"/>
    </location>
</feature>
<dbReference type="Proteomes" id="UP000003688">
    <property type="component" value="Unassembled WGS sequence"/>
</dbReference>
<evidence type="ECO:0000256" key="7">
    <source>
        <dbReference type="ARBA" id="ARBA00022741"/>
    </source>
</evidence>
<comment type="catalytic activity">
    <reaction evidence="1">
        <text>ATP + protein L-histidine = ADP + protein N-phospho-L-histidine.</text>
        <dbReference type="EC" id="2.7.13.3"/>
    </reaction>
</comment>
<dbReference type="GO" id="GO:0016020">
    <property type="term" value="C:membrane"/>
    <property type="evidence" value="ECO:0007669"/>
    <property type="project" value="UniProtKB-SubCell"/>
</dbReference>
<evidence type="ECO:0000256" key="14">
    <source>
        <dbReference type="SAM" id="Phobius"/>
    </source>
</evidence>
<protein>
    <recommendedName>
        <fullName evidence="3">histidine kinase</fullName>
        <ecNumber evidence="3">2.7.13.3</ecNumber>
    </recommendedName>
</protein>
<dbReference type="Gene3D" id="1.10.287.130">
    <property type="match status" value="1"/>
</dbReference>
<keyword evidence="7" id="KW-0547">Nucleotide-binding</keyword>
<dbReference type="AlphaFoldDB" id="B9XS48"/>
<evidence type="ECO:0000256" key="9">
    <source>
        <dbReference type="ARBA" id="ARBA00022840"/>
    </source>
</evidence>
<dbReference type="Gene3D" id="1.20.120.620">
    <property type="entry name" value="Backbone structure of the membrane domain of e. Coli histidine kinase receptor kdpd"/>
    <property type="match status" value="1"/>
</dbReference>
<dbReference type="Gene3D" id="3.30.565.10">
    <property type="entry name" value="Histidine kinase-like ATPase, C-terminal domain"/>
    <property type="match status" value="1"/>
</dbReference>
<dbReference type="EMBL" id="ABOX02000073">
    <property type="protein sequence ID" value="EEF57344.1"/>
    <property type="molecule type" value="Genomic_DNA"/>
</dbReference>
<feature type="compositionally biased region" description="Basic and acidic residues" evidence="13">
    <location>
        <begin position="1"/>
        <end position="16"/>
    </location>
</feature>
<evidence type="ECO:0000256" key="12">
    <source>
        <dbReference type="ARBA" id="ARBA00023136"/>
    </source>
</evidence>
<feature type="transmembrane region" description="Helical" evidence="14">
    <location>
        <begin position="44"/>
        <end position="64"/>
    </location>
</feature>
<dbReference type="GO" id="GO:0007234">
    <property type="term" value="P:osmosensory signaling via phosphorelay pathway"/>
    <property type="evidence" value="ECO:0007669"/>
    <property type="project" value="TreeGrafter"/>
</dbReference>
<evidence type="ECO:0000256" key="5">
    <source>
        <dbReference type="ARBA" id="ARBA00022679"/>
    </source>
</evidence>
<dbReference type="PROSITE" id="PS50109">
    <property type="entry name" value="HIS_KIN"/>
    <property type="match status" value="1"/>
</dbReference>
<dbReference type="InterPro" id="IPR003594">
    <property type="entry name" value="HATPase_dom"/>
</dbReference>
<feature type="domain" description="Histidine kinase" evidence="15">
    <location>
        <begin position="176"/>
        <end position="392"/>
    </location>
</feature>
<dbReference type="InterPro" id="IPR036097">
    <property type="entry name" value="HisK_dim/P_sf"/>
</dbReference>
<dbReference type="PRINTS" id="PR00344">
    <property type="entry name" value="BCTRLSENSOR"/>
</dbReference>
<dbReference type="Pfam" id="PF13493">
    <property type="entry name" value="DUF4118"/>
    <property type="match status" value="1"/>
</dbReference>
<evidence type="ECO:0000256" key="4">
    <source>
        <dbReference type="ARBA" id="ARBA00022553"/>
    </source>
</evidence>
<comment type="subcellular location">
    <subcellularLocation>
        <location evidence="2">Membrane</location>
        <topology evidence="2">Multi-pass membrane protein</topology>
    </subcellularLocation>
</comment>
<dbReference type="InterPro" id="IPR050351">
    <property type="entry name" value="BphY/WalK/GraS-like"/>
</dbReference>
<keyword evidence="10 14" id="KW-1133">Transmembrane helix</keyword>
<evidence type="ECO:0000256" key="2">
    <source>
        <dbReference type="ARBA" id="ARBA00004141"/>
    </source>
</evidence>
<keyword evidence="12 14" id="KW-0472">Membrane</keyword>
<dbReference type="PANTHER" id="PTHR42878">
    <property type="entry name" value="TWO-COMPONENT HISTIDINE KINASE"/>
    <property type="match status" value="1"/>
</dbReference>
<keyword evidence="6 14" id="KW-0812">Transmembrane</keyword>
<dbReference type="GO" id="GO:0030295">
    <property type="term" value="F:protein kinase activator activity"/>
    <property type="evidence" value="ECO:0007669"/>
    <property type="project" value="TreeGrafter"/>
</dbReference>
<dbReference type="InterPro" id="IPR003661">
    <property type="entry name" value="HisK_dim/P_dom"/>
</dbReference>
<keyword evidence="4" id="KW-0597">Phosphoprotein</keyword>